<gene>
    <name evidence="6" type="ORF">TIFTF001_024358</name>
</gene>
<name>A0AA88DG00_FICCA</name>
<accession>A0AA88DG00</accession>
<evidence type="ECO:0000313" key="7">
    <source>
        <dbReference type="Proteomes" id="UP001187192"/>
    </source>
</evidence>
<dbReference type="GO" id="GO:0001732">
    <property type="term" value="P:formation of cytoplasmic translation initiation complex"/>
    <property type="evidence" value="ECO:0007669"/>
    <property type="project" value="UniProtKB-UniRule"/>
</dbReference>
<comment type="similarity">
    <text evidence="4">Belongs to the eIF-3 subunit J family.</text>
</comment>
<organism evidence="6 7">
    <name type="scientific">Ficus carica</name>
    <name type="common">Common fig</name>
    <dbReference type="NCBI Taxonomy" id="3494"/>
    <lineage>
        <taxon>Eukaryota</taxon>
        <taxon>Viridiplantae</taxon>
        <taxon>Streptophyta</taxon>
        <taxon>Embryophyta</taxon>
        <taxon>Tracheophyta</taxon>
        <taxon>Spermatophyta</taxon>
        <taxon>Magnoliopsida</taxon>
        <taxon>eudicotyledons</taxon>
        <taxon>Gunneridae</taxon>
        <taxon>Pentapetalae</taxon>
        <taxon>rosids</taxon>
        <taxon>fabids</taxon>
        <taxon>Rosales</taxon>
        <taxon>Moraceae</taxon>
        <taxon>Ficeae</taxon>
        <taxon>Ficus</taxon>
    </lineage>
</organism>
<feature type="compositionally biased region" description="Basic and acidic residues" evidence="5">
    <location>
        <begin position="51"/>
        <end position="81"/>
    </location>
</feature>
<dbReference type="GO" id="GO:0033290">
    <property type="term" value="C:eukaryotic 48S preinitiation complex"/>
    <property type="evidence" value="ECO:0007669"/>
    <property type="project" value="UniProtKB-UniRule"/>
</dbReference>
<dbReference type="GO" id="GO:0003743">
    <property type="term" value="F:translation initiation factor activity"/>
    <property type="evidence" value="ECO:0007669"/>
    <property type="project" value="UniProtKB-UniRule"/>
</dbReference>
<protein>
    <recommendedName>
        <fullName evidence="4">Eukaryotic translation initiation factor 3 subunit J</fullName>
        <shortName evidence="4">eIF3j</shortName>
    </recommendedName>
</protein>
<dbReference type="Gene3D" id="1.10.246.60">
    <property type="entry name" value="Eukaryotic translation initiation factor 3 like domains"/>
    <property type="match status" value="1"/>
</dbReference>
<evidence type="ECO:0000256" key="3">
    <source>
        <dbReference type="ARBA" id="ARBA00022917"/>
    </source>
</evidence>
<dbReference type="PANTHER" id="PTHR21681:SF0">
    <property type="entry name" value="EUKARYOTIC TRANSLATION INITIATION FACTOR 3 SUBUNIT J"/>
    <property type="match status" value="1"/>
</dbReference>
<evidence type="ECO:0000256" key="1">
    <source>
        <dbReference type="ARBA" id="ARBA00022490"/>
    </source>
</evidence>
<dbReference type="InterPro" id="IPR023194">
    <property type="entry name" value="eIF3-like_dom_sf"/>
</dbReference>
<keyword evidence="2 4" id="KW-0396">Initiation factor</keyword>
<keyword evidence="3 4" id="KW-0648">Protein biosynthesis</keyword>
<dbReference type="GO" id="GO:0005852">
    <property type="term" value="C:eukaryotic translation initiation factor 3 complex"/>
    <property type="evidence" value="ECO:0007669"/>
    <property type="project" value="UniProtKB-UniRule"/>
</dbReference>
<keyword evidence="1 4" id="KW-0963">Cytoplasm</keyword>
<evidence type="ECO:0000256" key="2">
    <source>
        <dbReference type="ARBA" id="ARBA00022540"/>
    </source>
</evidence>
<dbReference type="FunFam" id="1.10.246.60:FF:000002">
    <property type="entry name" value="Eukaryotic translation initiation factor 3 subunit J"/>
    <property type="match status" value="1"/>
</dbReference>
<dbReference type="PANTHER" id="PTHR21681">
    <property type="entry name" value="EUKARYOTIC TRANSLATION INITIATION FACTOR 3 SUBUNIT J"/>
    <property type="match status" value="1"/>
</dbReference>
<dbReference type="Gramene" id="FCD_00024397-RA">
    <property type="protein sequence ID" value="FCD_00024397-RA:cds"/>
    <property type="gene ID" value="FCD_00024397"/>
</dbReference>
<evidence type="ECO:0000256" key="4">
    <source>
        <dbReference type="HAMAP-Rule" id="MF_03009"/>
    </source>
</evidence>
<comment type="caution">
    <text evidence="6">The sequence shown here is derived from an EMBL/GenBank/DDBJ whole genome shotgun (WGS) entry which is preliminary data.</text>
</comment>
<evidence type="ECO:0000256" key="5">
    <source>
        <dbReference type="SAM" id="MobiDB-lite"/>
    </source>
</evidence>
<keyword evidence="7" id="KW-1185">Reference proteome</keyword>
<evidence type="ECO:0000313" key="6">
    <source>
        <dbReference type="EMBL" id="GMN55226.1"/>
    </source>
</evidence>
<dbReference type="AlphaFoldDB" id="A0AA88DG00"/>
<reference evidence="6" key="1">
    <citation type="submission" date="2023-07" db="EMBL/GenBank/DDBJ databases">
        <title>draft genome sequence of fig (Ficus carica).</title>
        <authorList>
            <person name="Takahashi T."/>
            <person name="Nishimura K."/>
        </authorList>
    </citation>
    <scope>NUCLEOTIDE SEQUENCE</scope>
</reference>
<dbReference type="HAMAP" id="MF_03009">
    <property type="entry name" value="eIF3j"/>
    <property type="match status" value="1"/>
</dbReference>
<comment type="subunit">
    <text evidence="4">Component of the eukaryotic translation initiation factor 3 (eIF-3) complex.</text>
</comment>
<dbReference type="GO" id="GO:0016282">
    <property type="term" value="C:eukaryotic 43S preinitiation complex"/>
    <property type="evidence" value="ECO:0007669"/>
    <property type="project" value="UniProtKB-UniRule"/>
</dbReference>
<proteinExistence type="inferred from homology"/>
<dbReference type="EMBL" id="BTGU01000056">
    <property type="protein sequence ID" value="GMN55226.1"/>
    <property type="molecule type" value="Genomic_DNA"/>
</dbReference>
<sequence length="221" mass="25236">MEDWEDEKISPILSKEQTKNRWDDEDVDENDVKESWEDLDEPAPEPASKPPVEKAPKKPAEKAAEKKGKIIETKEEPLDPVAEKLRQQRLVEEADYKSTKELFGKRGDERTLDNFIPKSESDFQEYAELISHRLVPFEKSFHYIGLLKAVMRLSMTSLKAADAKDVASSITAIANEKLKLEKEANAGKKKTGAKKKQLHVDKPDDDLVVNAYDDIDDYDFM</sequence>
<feature type="region of interest" description="Disordered" evidence="5">
    <location>
        <begin position="1"/>
        <end position="81"/>
    </location>
</feature>
<dbReference type="Pfam" id="PF08597">
    <property type="entry name" value="eIF3_subunit"/>
    <property type="match status" value="1"/>
</dbReference>
<comment type="function">
    <text evidence="4">Component of the eukaryotic translation initiation factor 3 (eIF-3) complex, which is involved in protein synthesis of a specialized repertoire of mRNAs and, together with other initiation factors, stimulates binding of mRNA and methionyl-tRNAi to the 40S ribosome. The eIF-3 complex specifically targets and initiates translation of a subset of mRNAs involved in cell proliferation.</text>
</comment>
<comment type="subcellular location">
    <subcellularLocation>
        <location evidence="4">Cytoplasm</location>
    </subcellularLocation>
</comment>
<dbReference type="InterPro" id="IPR013906">
    <property type="entry name" value="eIF3j"/>
</dbReference>
<dbReference type="Proteomes" id="UP001187192">
    <property type="component" value="Unassembled WGS sequence"/>
</dbReference>